<accession>A0ABD3B293</accession>
<keyword evidence="1" id="KW-0812">Transmembrane</keyword>
<keyword evidence="1" id="KW-0472">Membrane</keyword>
<name>A0ABD3B293_9GENT</name>
<keyword evidence="3" id="KW-1185">Reference proteome</keyword>
<sequence length="220" mass="24357">MLLSAITVEKTIPSRDGLLYVLAKVNRMDILVMINTGKTHSFVTGCKVRRLKLKLKEHVYHIKAINLEAQPLLSVATVELTLGPWSDNCSLMAVPLGDFNLILGKDFMATDKIFPISHLDGVMIANERCPTFIPSVFVNTNASAGPLSRRKQAKRDRLIKRKQFHKEVSKFEDQVAAHWEAQKSGGTCMDRLLAERGIFISLALVGCVVILGTSVQGVDQ</sequence>
<proteinExistence type="predicted"/>
<reference evidence="2 3" key="1">
    <citation type="submission" date="2024-11" db="EMBL/GenBank/DDBJ databases">
        <title>A near-complete genome assembly of Cinchona calisaya.</title>
        <authorList>
            <person name="Lian D.C."/>
            <person name="Zhao X.W."/>
            <person name="Wei L."/>
        </authorList>
    </citation>
    <scope>NUCLEOTIDE SEQUENCE [LARGE SCALE GENOMIC DNA]</scope>
    <source>
        <tissue evidence="2">Nenye</tissue>
    </source>
</reference>
<dbReference type="Gene3D" id="2.40.70.10">
    <property type="entry name" value="Acid Proteases"/>
    <property type="match status" value="1"/>
</dbReference>
<feature type="transmembrane region" description="Helical" evidence="1">
    <location>
        <begin position="198"/>
        <end position="218"/>
    </location>
</feature>
<dbReference type="InterPro" id="IPR021109">
    <property type="entry name" value="Peptidase_aspartic_dom_sf"/>
</dbReference>
<comment type="caution">
    <text evidence="2">The sequence shown here is derived from an EMBL/GenBank/DDBJ whole genome shotgun (WGS) entry which is preliminary data.</text>
</comment>
<dbReference type="CDD" id="cd00303">
    <property type="entry name" value="retropepsin_like"/>
    <property type="match status" value="1"/>
</dbReference>
<dbReference type="AlphaFoldDB" id="A0ABD3B293"/>
<organism evidence="2 3">
    <name type="scientific">Cinchona calisaya</name>
    <dbReference type="NCBI Taxonomy" id="153742"/>
    <lineage>
        <taxon>Eukaryota</taxon>
        <taxon>Viridiplantae</taxon>
        <taxon>Streptophyta</taxon>
        <taxon>Embryophyta</taxon>
        <taxon>Tracheophyta</taxon>
        <taxon>Spermatophyta</taxon>
        <taxon>Magnoliopsida</taxon>
        <taxon>eudicotyledons</taxon>
        <taxon>Gunneridae</taxon>
        <taxon>Pentapetalae</taxon>
        <taxon>asterids</taxon>
        <taxon>lamiids</taxon>
        <taxon>Gentianales</taxon>
        <taxon>Rubiaceae</taxon>
        <taxon>Cinchonoideae</taxon>
        <taxon>Cinchoneae</taxon>
        <taxon>Cinchona</taxon>
    </lineage>
</organism>
<keyword evidence="1" id="KW-1133">Transmembrane helix</keyword>
<evidence type="ECO:0000313" key="3">
    <source>
        <dbReference type="Proteomes" id="UP001630127"/>
    </source>
</evidence>
<evidence type="ECO:0000313" key="2">
    <source>
        <dbReference type="EMBL" id="KAL3537470.1"/>
    </source>
</evidence>
<gene>
    <name evidence="2" type="ORF">ACH5RR_000836</name>
</gene>
<feature type="non-terminal residue" evidence="2">
    <location>
        <position position="220"/>
    </location>
</feature>
<protein>
    <submittedName>
        <fullName evidence="2">Uncharacterized protein</fullName>
    </submittedName>
</protein>
<dbReference type="EMBL" id="JBJUIK010000001">
    <property type="protein sequence ID" value="KAL3537470.1"/>
    <property type="molecule type" value="Genomic_DNA"/>
</dbReference>
<dbReference type="Proteomes" id="UP001630127">
    <property type="component" value="Unassembled WGS sequence"/>
</dbReference>
<evidence type="ECO:0000256" key="1">
    <source>
        <dbReference type="SAM" id="Phobius"/>
    </source>
</evidence>